<gene>
    <name evidence="1" type="ORF">SAMN02745204_00569</name>
</gene>
<organism evidence="1 2">
    <name type="scientific">Thermomonas hydrothermalis</name>
    <dbReference type="NCBI Taxonomy" id="213588"/>
    <lineage>
        <taxon>Bacteria</taxon>
        <taxon>Pseudomonadati</taxon>
        <taxon>Pseudomonadota</taxon>
        <taxon>Gammaproteobacteria</taxon>
        <taxon>Lysobacterales</taxon>
        <taxon>Lysobacteraceae</taxon>
        <taxon>Thermomonas</taxon>
    </lineage>
</organism>
<sequence>MLLTSCQQARPPAVEPADAAAMHTTSPAAPVSATSVELTLPATFPQDIYLPAQRRIVSVANIAGMQMVTLVTAQALPAVYADIEQRMQGQGWTRELAMQSDDVSTLAYRKADRSVFYQLVGDPGGGTRLVVRLGSGD</sequence>
<proteinExistence type="predicted"/>
<dbReference type="RefSeq" id="WP_072755120.1">
    <property type="nucleotide sequence ID" value="NZ_FQUK01000006.1"/>
</dbReference>
<dbReference type="EMBL" id="FQUK01000006">
    <property type="protein sequence ID" value="SHE50046.1"/>
    <property type="molecule type" value="Genomic_DNA"/>
</dbReference>
<reference evidence="2" key="1">
    <citation type="submission" date="2016-11" db="EMBL/GenBank/DDBJ databases">
        <authorList>
            <person name="Varghese N."/>
            <person name="Submissions S."/>
        </authorList>
    </citation>
    <scope>NUCLEOTIDE SEQUENCE [LARGE SCALE GENOMIC DNA]</scope>
    <source>
        <strain evidence="2">DSM 14834</strain>
    </source>
</reference>
<accession>A0A1M4U0D8</accession>
<evidence type="ECO:0000313" key="1">
    <source>
        <dbReference type="EMBL" id="SHE50046.1"/>
    </source>
</evidence>
<dbReference type="Proteomes" id="UP000242857">
    <property type="component" value="Unassembled WGS sequence"/>
</dbReference>
<protein>
    <submittedName>
        <fullName evidence="1">Uncharacterized protein</fullName>
    </submittedName>
</protein>
<dbReference type="OrthoDB" id="5975962at2"/>
<keyword evidence="2" id="KW-1185">Reference proteome</keyword>
<name>A0A1M4U0D8_9GAMM</name>
<evidence type="ECO:0000313" key="2">
    <source>
        <dbReference type="Proteomes" id="UP000242857"/>
    </source>
</evidence>
<dbReference type="STRING" id="213588.SAMN02745204_00569"/>
<dbReference type="AlphaFoldDB" id="A0A1M4U0D8"/>